<evidence type="ECO:0000256" key="11">
    <source>
        <dbReference type="ARBA" id="ARBA00022833"/>
    </source>
</evidence>
<evidence type="ECO:0000256" key="19">
    <source>
        <dbReference type="PROSITE-ProRule" id="PRU00146"/>
    </source>
</evidence>
<dbReference type="GO" id="GO:0008270">
    <property type="term" value="F:zinc ion binding"/>
    <property type="evidence" value="ECO:0007669"/>
    <property type="project" value="UniProtKB-KW"/>
</dbReference>
<feature type="compositionally biased region" description="Polar residues" evidence="20">
    <location>
        <begin position="715"/>
        <end position="730"/>
    </location>
</feature>
<feature type="compositionally biased region" description="Acidic residues" evidence="20">
    <location>
        <begin position="1681"/>
        <end position="1697"/>
    </location>
</feature>
<evidence type="ECO:0000256" key="7">
    <source>
        <dbReference type="ARBA" id="ARBA00022679"/>
    </source>
</evidence>
<sequence length="2893" mass="322253">MLCLIPVSGMCEPEDVSQAVWSRWILEAIRKIRSQKQRPSVERICHAIRQHHNYHEDVVAEHLETAVKEGTVLKVFNKGQSSYKDPMGLQSRTLVIEKGADITKVIAKAVRELGQRDGSTLKAIEKYVRQSHTVVERAETDLKIALRMAAKRAVSRGLIIQDGKAFKYNYNHSPSVRRKAEPTTPKRTSSGPDDTFNAQPKTPTALPICIECLGTETKNRDGAFEKLSSCSGCGSCVHISCTNAGPELGILLSKGSRWFCEDCRTCDACGNTDVSTCLLCCCNCDRIYHMGCLDPPAERKPKCPWRCRHCLAHHDNSKSKKSEPPGSAVRKKIDKVREKIKEKNKKISKEPASTPTSSIATTPTSKGSTRKSGVPVPSESDCSDHEGTPIPTTSHLHPSDTRTSPTIDRLETSDRMSKEKRKFFRLSAFNADKNRDKKAIKSATGSSDNKKDDSAETKPIDKKLEKKAASKKDYTVQRITQNRVCKNVRSKDEIAKPNHNNSSVSNTKDTNKNVKTKLNKDSSNVSEKLSKSKAAKTKCEKTKDLLESDSNCSTEVATKVKRSSKTKVAESSSASSSSSEDVSSSSDSESDSSMELSETSSSNAKRSKAAFVSHGETKTFGTVGGITINNKDDVWGFAAAAAEAKQKELTKPDDTKSEISDDKNAVDNKNSNKNNNSHIDDKNSDSVIGNTDRGRSGLGQLKGLFDGLSHLFATPTLNRSRSGNSPNYNPSRRKKPENAEQTNEEIDKNKTSEQVTTSKDKTEKVMEEEVKEKVTKQELVKEKVTKQEVIKEKVTKQEVIKEKVTKQEAVKEKVTKQEAVKEKIAKQDMVVKEKIRKEKIDKDKIEIKSEIIELKLGSVNGQKRTASPQPFRKISHPIKVLASEDVPTQMTPSNLVKTAVNSKRHELERRKFLKSEAGLGTVGFSQKAMLEDARMKKRNLIAEATQTNHPLSVLPLSNNQTGGFTMPPLPPGVTQKDVEVFRDTRDRANSATTAPTVTTVTISVPNTDNFSGVYTSPSQVMAAQARCPAAIEFGMYDIQTWYSSPFPQEYARLPKLFLCEFCLKYTKSKAVLERHQDKCLWRHPPGTEIYRCRELSVFEVDGNVNKIYCQNLCLLAKLFLDHKTLYYDVEPFLFYVLTKNDKKGCHLVGYFSKEKHCQQKYNVSCIMTMPQYQRQGFGRFLIDFSYLLSKEEGQPGTPEKPLSDLGRVSYHAYWKSVVLEYLHKHRKEEFSLSAISKDTGMYPNDIATALQLLNFIKIVSSDKGPKAALSIDWKRVDVHAEKVAKSKTRIPIDHECLRWTPLLTAIANPFREDKSDGEKDGNSMETADIVVPVPEKIIIETQQGVKMKKGRKRKISNTPKTPKVPKTPAKQVPMEIAQPVTPGESEIEVTSSGRKRTRPSKFNETTYADVKHKSYASNNETPKRKRNESITSDKDGETDKKKAKVDKNETVKAEKSEAISNTNTPRNTKLKTDSSSIPENEIKKRRETKVPVEAKPVETEDTINSRPKRTVNQTRENSGERWSQRRAKRQGETPKVKAEENSKLENEDIQQNLKQDEPSEEKEIKIVEQTLPPQVKTKNPGKPGKKRRGRGRGRFKRSLDNKKQLTLPELVKEKLRESESESLISEKSDDEVPVTSTPSVNHNVETKPLNKVNAKNELEVDKRLDIEEKLPLRKRNNQIASEEDSSAEADDEMENDERDYKTPSKERSSTSPVAKYKLSNISSSPVKQELLKNTSELQKSVEKENKIQKVKRDDVKIVDKSKKVDTPNKISYNVANEVDSRLSPKEKKSSRETQDVHIPQESENKEAKAPKAIDKFDKHQSPSSSSESETEIDGQKIKILSQKEALELAKQSPALNSPVKRDEILKIPEKIPYKPDVKVDKKHNEKTETIEKIPDKVHKTIETDIKTKESENNSNNNQVKSKPENELPKTTHNDTPIDNNKITEVTFKTEERPVQNVAANPSINESKPPLNIPCTPVAESPKQKVDENKQKEEKSKSPKTDIKLCSDKRSAEPKVLTEPKVVSEPKPESIKPKEEPKVQPKQETTPPKIETKHKQEKYDHQDIRYQKPPDEKAFDTKPKVSHLETAESLLAKAEFSMTNPNYMAQAPYNQWQWVAWEKGIYFDPTKRDYQGYPMPIHIPPLDVLPKHLEKEKSALKSHRHESKHSQQCSSKIKDSKVSEVKEKVSPKKEEKFSDKSSVKIKTGADDGNLRQETHIHMNTVSASVETIRSSCASNYNSVQNQTSTKLSVSGSNNNNNSSNSNISDLPVDDKTVPKAKTSDIIESNTDSSTKLDNADSLHQPHTPVASSIKHTPPTPSASDIPSMGVYTPDSTTNSVHSLHYGQCDLDVSQLGLESPTSISSDMASQNSVESTRPPSVIPSHTQAQQPNYDCTVQHNMQQNIAQQVQQNITIPASSPQQNNLNQQLPVPPVSQHQSSSSKRQMQQQRNRSNTPSSKQHSNVRSTPPSAQHPSIQQQPRQRATPPTVQSHHHMQASPTQNQQQVQHNTMQQQQQQQLQAHLQHHAMHQGYGHPHQLGASAMHQHSHHPHHHSVISQGNYIPVPQMAVSSQAFSAQAASTYVSVPAMTTVIQHRMSAQQSGLGSLGPSTLSTHQKLGPSAACAVTSGGNFYIQSNPHPHSHTPGPVPTPSPVSASAPTIQSNTGQNPSGNSSCSLAKLQQLTNGLEMIPPSSCNTMTPPPTAMTLTPPPTHHPHGNMTPPPTHQMIQNQSVRNLTTPPSAIPANLQQQVLGYHKYYQTNMNVNQLGGTVTPPIGQNLGRSGRNSSNVAVQHMQSSSSRVSPNVTLNPNIMAQYNSLNGYRMAAQQTPSVAGYITNTAAGFINNAAQIPMQMGVMNMAQTQYQDPAAIQRAAQQNTMYTTYGYINGSLMQPLNGTMRR</sequence>
<dbReference type="SMART" id="SM00526">
    <property type="entry name" value="H15"/>
    <property type="match status" value="1"/>
</dbReference>
<evidence type="ECO:0000256" key="16">
    <source>
        <dbReference type="ARBA" id="ARBA00023242"/>
    </source>
</evidence>
<dbReference type="Pfam" id="PF21524">
    <property type="entry name" value="SAMD1_WH"/>
    <property type="match status" value="1"/>
</dbReference>
<dbReference type="EMBL" id="VTPC01007524">
    <property type="protein sequence ID" value="KAF2893948.1"/>
    <property type="molecule type" value="Genomic_DNA"/>
</dbReference>
<feature type="compositionally biased region" description="Basic and acidic residues" evidence="20">
    <location>
        <begin position="448"/>
        <end position="475"/>
    </location>
</feature>
<feature type="domain" description="PHD-type" evidence="21">
    <location>
        <begin position="263"/>
        <end position="313"/>
    </location>
</feature>
<feature type="region of interest" description="Disordered" evidence="20">
    <location>
        <begin position="171"/>
        <end position="199"/>
    </location>
</feature>
<dbReference type="SUPFAM" id="SSF55729">
    <property type="entry name" value="Acyl-CoA N-acyltransferases (Nat)"/>
    <property type="match status" value="1"/>
</dbReference>
<feature type="domain" description="H15" evidence="22">
    <location>
        <begin position="98"/>
        <end position="170"/>
    </location>
</feature>
<feature type="region of interest" description="Disordered" evidence="20">
    <location>
        <begin position="2629"/>
        <end position="2668"/>
    </location>
</feature>
<evidence type="ECO:0000313" key="26">
    <source>
        <dbReference type="Proteomes" id="UP000801492"/>
    </source>
</evidence>
<feature type="compositionally biased region" description="Low complexity" evidence="20">
    <location>
        <begin position="2472"/>
        <end position="2485"/>
    </location>
</feature>
<dbReference type="GO" id="GO:0003682">
    <property type="term" value="F:chromatin binding"/>
    <property type="evidence" value="ECO:0007669"/>
    <property type="project" value="TreeGrafter"/>
</dbReference>
<accession>A0A8K0CUI9</accession>
<evidence type="ECO:0000256" key="12">
    <source>
        <dbReference type="ARBA" id="ARBA00022843"/>
    </source>
</evidence>
<protein>
    <recommendedName>
        <fullName evidence="3">histone acetyltransferase</fullName>
        <ecNumber evidence="3">2.3.1.48</ecNumber>
    </recommendedName>
</protein>
<keyword evidence="4" id="KW-0678">Repressor</keyword>
<feature type="compositionally biased region" description="Polar residues" evidence="20">
    <location>
        <begin position="1502"/>
        <end position="1516"/>
    </location>
</feature>
<evidence type="ECO:0000256" key="8">
    <source>
        <dbReference type="ARBA" id="ARBA00022723"/>
    </source>
</evidence>
<feature type="compositionally biased region" description="Polar residues" evidence="20">
    <location>
        <begin position="1719"/>
        <end position="1738"/>
    </location>
</feature>
<feature type="compositionally biased region" description="Polar residues" evidence="20">
    <location>
        <begin position="2655"/>
        <end position="2668"/>
    </location>
</feature>
<name>A0A8K0CUI9_IGNLU</name>
<keyword evidence="10 19" id="KW-0863">Zinc-finger</keyword>
<feature type="compositionally biased region" description="Basic and acidic residues" evidence="20">
    <location>
        <begin position="1859"/>
        <end position="1911"/>
    </location>
</feature>
<keyword evidence="14" id="KW-0007">Acetylation</keyword>
<dbReference type="SUPFAM" id="SSF46785">
    <property type="entry name" value="Winged helix' DNA-binding domain"/>
    <property type="match status" value="1"/>
</dbReference>
<feature type="compositionally biased region" description="Low complexity" evidence="20">
    <location>
        <begin position="350"/>
        <end position="365"/>
    </location>
</feature>
<keyword evidence="5" id="KW-1017">Isopeptide bond</keyword>
<feature type="region of interest" description="Disordered" evidence="20">
    <location>
        <begin position="487"/>
        <end position="609"/>
    </location>
</feature>
<dbReference type="FunFam" id="1.10.10.10:FF:000123">
    <property type="entry name" value="Histone acetyltransferase"/>
    <property type="match status" value="1"/>
</dbReference>
<feature type="region of interest" description="Disordered" evidence="20">
    <location>
        <begin position="645"/>
        <end position="694"/>
    </location>
</feature>
<dbReference type="GO" id="GO:0006357">
    <property type="term" value="P:regulation of transcription by RNA polymerase II"/>
    <property type="evidence" value="ECO:0007669"/>
    <property type="project" value="TreeGrafter"/>
</dbReference>
<feature type="region of interest" description="Disordered" evidence="20">
    <location>
        <begin position="2152"/>
        <end position="2213"/>
    </location>
</feature>
<feature type="region of interest" description="Disordered" evidence="20">
    <location>
        <begin position="1849"/>
        <end position="2079"/>
    </location>
</feature>
<keyword evidence="12" id="KW-0832">Ubl conjugation</keyword>
<evidence type="ECO:0000256" key="13">
    <source>
        <dbReference type="ARBA" id="ARBA00022853"/>
    </source>
</evidence>
<dbReference type="InterPro" id="IPR011011">
    <property type="entry name" value="Znf_FYVE_PHD"/>
</dbReference>
<dbReference type="Gene3D" id="3.30.60.60">
    <property type="entry name" value="N-acetyl transferase-like"/>
    <property type="match status" value="1"/>
</dbReference>
<dbReference type="Pfam" id="PF01853">
    <property type="entry name" value="MOZ_SAS"/>
    <property type="match status" value="1"/>
</dbReference>
<feature type="compositionally biased region" description="Polar residues" evidence="20">
    <location>
        <begin position="1634"/>
        <end position="1643"/>
    </location>
</feature>
<feature type="compositionally biased region" description="Basic and acidic residues" evidence="20">
    <location>
        <begin position="1610"/>
        <end position="1627"/>
    </location>
</feature>
<feature type="compositionally biased region" description="Low complexity" evidence="20">
    <location>
        <begin position="2247"/>
        <end position="2263"/>
    </location>
</feature>
<feature type="region of interest" description="Disordered" evidence="20">
    <location>
        <begin position="2242"/>
        <end position="2332"/>
    </location>
</feature>
<dbReference type="Pfam" id="PF17772">
    <property type="entry name" value="zf-MYST"/>
    <property type="match status" value="1"/>
</dbReference>
<feature type="region of interest" description="Disordered" evidence="20">
    <location>
        <begin position="715"/>
        <end position="763"/>
    </location>
</feature>
<dbReference type="PROSITE" id="PS51504">
    <property type="entry name" value="H15"/>
    <property type="match status" value="1"/>
</dbReference>
<dbReference type="InterPro" id="IPR036390">
    <property type="entry name" value="WH_DNA-bd_sf"/>
</dbReference>
<feature type="compositionally biased region" description="Basic residues" evidence="20">
    <location>
        <begin position="1583"/>
        <end position="1596"/>
    </location>
</feature>
<proteinExistence type="inferred from homology"/>
<feature type="active site" description="Proton donor/acceptor" evidence="18">
    <location>
        <position position="1199"/>
    </location>
</feature>
<feature type="compositionally biased region" description="Polar residues" evidence="20">
    <location>
        <begin position="2280"/>
        <end position="2291"/>
    </location>
</feature>
<dbReference type="SMART" id="SM00249">
    <property type="entry name" value="PHD"/>
    <property type="match status" value="2"/>
</dbReference>
<feature type="compositionally biased region" description="Basic and acidic residues" evidence="20">
    <location>
        <begin position="1981"/>
        <end position="2040"/>
    </location>
</feature>
<evidence type="ECO:0000256" key="9">
    <source>
        <dbReference type="ARBA" id="ARBA00022737"/>
    </source>
</evidence>
<evidence type="ECO:0000256" key="3">
    <source>
        <dbReference type="ARBA" id="ARBA00013184"/>
    </source>
</evidence>
<dbReference type="GO" id="GO:0003712">
    <property type="term" value="F:transcription coregulator activity"/>
    <property type="evidence" value="ECO:0007669"/>
    <property type="project" value="TreeGrafter"/>
</dbReference>
<dbReference type="PROSITE" id="PS51726">
    <property type="entry name" value="MYST_HAT"/>
    <property type="match status" value="1"/>
</dbReference>
<evidence type="ECO:0000259" key="21">
    <source>
        <dbReference type="PROSITE" id="PS50016"/>
    </source>
</evidence>
<evidence type="ECO:0000256" key="4">
    <source>
        <dbReference type="ARBA" id="ARBA00022491"/>
    </source>
</evidence>
<feature type="compositionally biased region" description="Basic and acidic residues" evidence="20">
    <location>
        <begin position="1921"/>
        <end position="1932"/>
    </location>
</feature>
<feature type="compositionally biased region" description="Basic and acidic residues" evidence="20">
    <location>
        <begin position="1427"/>
        <end position="1457"/>
    </location>
</feature>
<reference evidence="25" key="1">
    <citation type="submission" date="2019-08" db="EMBL/GenBank/DDBJ databases">
        <title>The genome of the North American firefly Photinus pyralis.</title>
        <authorList>
            <consortium name="Photinus pyralis genome working group"/>
            <person name="Fallon T.R."/>
            <person name="Sander Lower S.E."/>
            <person name="Weng J.-K."/>
        </authorList>
    </citation>
    <scope>NUCLEOTIDE SEQUENCE</scope>
    <source>
        <strain evidence="25">TRF0915ILg1</strain>
        <tissue evidence="25">Whole body</tissue>
    </source>
</reference>
<evidence type="ECO:0000256" key="6">
    <source>
        <dbReference type="ARBA" id="ARBA00022553"/>
    </source>
</evidence>
<dbReference type="GO" id="GO:0010484">
    <property type="term" value="F:histone H3 acetyltransferase activity"/>
    <property type="evidence" value="ECO:0007669"/>
    <property type="project" value="TreeGrafter"/>
</dbReference>
<dbReference type="PANTHER" id="PTHR10615">
    <property type="entry name" value="HISTONE ACETYLTRANSFERASE"/>
    <property type="match status" value="1"/>
</dbReference>
<gene>
    <name evidence="25" type="ORF">ILUMI_12222</name>
</gene>
<feature type="compositionally biased region" description="Polar residues" evidence="20">
    <location>
        <begin position="1458"/>
        <end position="1478"/>
    </location>
</feature>
<dbReference type="GO" id="GO:0003677">
    <property type="term" value="F:DNA binding"/>
    <property type="evidence" value="ECO:0007669"/>
    <property type="project" value="InterPro"/>
</dbReference>
<dbReference type="GO" id="GO:0070776">
    <property type="term" value="C:MOZ/MORF histone acetyltransferase complex"/>
    <property type="evidence" value="ECO:0007669"/>
    <property type="project" value="TreeGrafter"/>
</dbReference>
<feature type="compositionally biased region" description="Basic and acidic residues" evidence="20">
    <location>
        <begin position="1739"/>
        <end position="1766"/>
    </location>
</feature>
<dbReference type="PROSITE" id="PS52014">
    <property type="entry name" value="SAMD1_WH"/>
    <property type="match status" value="1"/>
</dbReference>
<keyword evidence="8" id="KW-0479">Metal-binding</keyword>
<feature type="compositionally biased region" description="Low complexity" evidence="20">
    <location>
        <begin position="1358"/>
        <end position="1370"/>
    </location>
</feature>
<dbReference type="InterPro" id="IPR002717">
    <property type="entry name" value="HAT_MYST-type"/>
</dbReference>
<keyword evidence="7" id="KW-0808">Transferase</keyword>
<feature type="compositionally biased region" description="Polar residues" evidence="20">
    <location>
        <begin position="185"/>
        <end position="199"/>
    </location>
</feature>
<keyword evidence="15" id="KW-0010">Activator</keyword>
<evidence type="ECO:0000256" key="15">
    <source>
        <dbReference type="ARBA" id="ARBA00023159"/>
    </source>
</evidence>
<dbReference type="Pfam" id="PF00538">
    <property type="entry name" value="Linker_histone"/>
    <property type="match status" value="1"/>
</dbReference>
<evidence type="ECO:0000256" key="5">
    <source>
        <dbReference type="ARBA" id="ARBA00022499"/>
    </source>
</evidence>
<feature type="compositionally biased region" description="Basic and acidic residues" evidence="20">
    <location>
        <begin position="1698"/>
        <end position="1708"/>
    </location>
</feature>
<evidence type="ECO:0000259" key="24">
    <source>
        <dbReference type="PROSITE" id="PS52014"/>
    </source>
</evidence>
<comment type="caution">
    <text evidence="25">The sequence shown here is derived from an EMBL/GenBank/DDBJ whole genome shotgun (WGS) entry which is preliminary data.</text>
</comment>
<feature type="compositionally biased region" description="Polar residues" evidence="20">
    <location>
        <begin position="1933"/>
        <end position="1943"/>
    </location>
</feature>
<evidence type="ECO:0000259" key="23">
    <source>
        <dbReference type="PROSITE" id="PS51726"/>
    </source>
</evidence>
<dbReference type="SUPFAM" id="SSF57903">
    <property type="entry name" value="FYVE/PHD zinc finger"/>
    <property type="match status" value="1"/>
</dbReference>
<dbReference type="InterPro" id="IPR040706">
    <property type="entry name" value="Zf-MYST"/>
</dbReference>
<feature type="compositionally biased region" description="Basic residues" evidence="20">
    <location>
        <begin position="1346"/>
        <end position="1355"/>
    </location>
</feature>
<feature type="compositionally biased region" description="Basic and acidic residues" evidence="20">
    <location>
        <begin position="2267"/>
        <end position="2279"/>
    </location>
</feature>
<keyword evidence="6" id="KW-0597">Phosphoprotein</keyword>
<dbReference type="EC" id="2.3.1.48" evidence="3"/>
<evidence type="ECO:0000256" key="10">
    <source>
        <dbReference type="ARBA" id="ARBA00022771"/>
    </source>
</evidence>
<comment type="subcellular location">
    <subcellularLocation>
        <location evidence="1">Nucleus</location>
    </subcellularLocation>
</comment>
<dbReference type="Proteomes" id="UP000801492">
    <property type="component" value="Unassembled WGS sequence"/>
</dbReference>
<dbReference type="OrthoDB" id="787137at2759"/>
<dbReference type="GO" id="GO:0040029">
    <property type="term" value="P:epigenetic regulation of gene expression"/>
    <property type="evidence" value="ECO:0007669"/>
    <property type="project" value="UniProtKB-ARBA"/>
</dbReference>
<dbReference type="InterPro" id="IPR013083">
    <property type="entry name" value="Znf_RING/FYVE/PHD"/>
</dbReference>
<evidence type="ECO:0000313" key="25">
    <source>
        <dbReference type="EMBL" id="KAF2893948.1"/>
    </source>
</evidence>
<feature type="compositionally biased region" description="Basic and acidic residues" evidence="20">
    <location>
        <begin position="1778"/>
        <end position="1820"/>
    </location>
</feature>
<feature type="region of interest" description="Disordered" evidence="20">
    <location>
        <begin position="342"/>
        <end position="475"/>
    </location>
</feature>
<feature type="compositionally biased region" description="Low complexity" evidence="20">
    <location>
        <begin position="569"/>
        <end position="602"/>
    </location>
</feature>
<feature type="compositionally biased region" description="Polar residues" evidence="20">
    <location>
        <begin position="2449"/>
        <end position="2471"/>
    </location>
</feature>
<evidence type="ECO:0000259" key="22">
    <source>
        <dbReference type="PROSITE" id="PS51504"/>
    </source>
</evidence>
<dbReference type="Gene3D" id="3.40.630.30">
    <property type="match status" value="1"/>
</dbReference>
<feature type="compositionally biased region" description="Low complexity" evidence="20">
    <location>
        <begin position="2412"/>
        <end position="2448"/>
    </location>
</feature>
<dbReference type="PROSITE" id="PS50016">
    <property type="entry name" value="ZF_PHD_2"/>
    <property type="match status" value="1"/>
</dbReference>
<dbReference type="InterPro" id="IPR016181">
    <property type="entry name" value="Acyl_CoA_acyltransferase"/>
</dbReference>
<feature type="domain" description="MYST-type HAT" evidence="23">
    <location>
        <begin position="1023"/>
        <end position="1301"/>
    </location>
</feature>
<feature type="compositionally biased region" description="Basic and acidic residues" evidence="20">
    <location>
        <begin position="537"/>
        <end position="546"/>
    </location>
</feature>
<keyword evidence="16" id="KW-0539">Nucleus</keyword>
<keyword evidence="9" id="KW-0677">Repeat</keyword>
<feature type="domain" description="SAMD1-like winged helix (WH)" evidence="24">
    <location>
        <begin position="13"/>
        <end position="89"/>
    </location>
</feature>
<feature type="compositionally biased region" description="Basic and acidic residues" evidence="20">
    <location>
        <begin position="1517"/>
        <end position="1546"/>
    </location>
</feature>
<dbReference type="InterPro" id="IPR019787">
    <property type="entry name" value="Znf_PHD-finger"/>
</dbReference>
<feature type="compositionally biased region" description="Basic and acidic residues" evidence="20">
    <location>
        <begin position="1480"/>
        <end position="1498"/>
    </location>
</feature>
<feature type="region of interest" description="Disordered" evidence="20">
    <location>
        <begin position="2354"/>
        <end position="2383"/>
    </location>
</feature>
<keyword evidence="26" id="KW-1185">Reference proteome</keyword>
<feature type="compositionally biased region" description="Basic and acidic residues" evidence="20">
    <location>
        <begin position="1554"/>
        <end position="1566"/>
    </location>
</feature>
<evidence type="ECO:0000256" key="20">
    <source>
        <dbReference type="SAM" id="MobiDB-lite"/>
    </source>
</evidence>
<dbReference type="InterPro" id="IPR005818">
    <property type="entry name" value="Histone_H1/H5_H15"/>
</dbReference>
<dbReference type="GO" id="GO:0005634">
    <property type="term" value="C:nucleus"/>
    <property type="evidence" value="ECO:0007669"/>
    <property type="project" value="UniProtKB-SubCell"/>
</dbReference>
<feature type="compositionally biased region" description="Basic and acidic residues" evidence="20">
    <location>
        <begin position="645"/>
        <end position="666"/>
    </location>
</feature>
<feature type="region of interest" description="Disordered" evidence="20">
    <location>
        <begin position="2412"/>
        <end position="2521"/>
    </location>
</feature>
<dbReference type="GO" id="GO:0006334">
    <property type="term" value="P:nucleosome assembly"/>
    <property type="evidence" value="ECO:0007669"/>
    <property type="project" value="InterPro"/>
</dbReference>
<dbReference type="Gene3D" id="3.30.40.10">
    <property type="entry name" value="Zinc/RING finger domain, C3HC4 (zinc finger)"/>
    <property type="match status" value="1"/>
</dbReference>
<evidence type="ECO:0000256" key="2">
    <source>
        <dbReference type="ARBA" id="ARBA00010107"/>
    </source>
</evidence>
<organism evidence="25 26">
    <name type="scientific">Ignelater luminosus</name>
    <name type="common">Cucubano</name>
    <name type="synonym">Pyrophorus luminosus</name>
    <dbReference type="NCBI Taxonomy" id="2038154"/>
    <lineage>
        <taxon>Eukaryota</taxon>
        <taxon>Metazoa</taxon>
        <taxon>Ecdysozoa</taxon>
        <taxon>Arthropoda</taxon>
        <taxon>Hexapoda</taxon>
        <taxon>Insecta</taxon>
        <taxon>Pterygota</taxon>
        <taxon>Neoptera</taxon>
        <taxon>Endopterygota</taxon>
        <taxon>Coleoptera</taxon>
        <taxon>Polyphaga</taxon>
        <taxon>Elateriformia</taxon>
        <taxon>Elateroidea</taxon>
        <taxon>Elateridae</taxon>
        <taxon>Agrypninae</taxon>
        <taxon>Pyrophorini</taxon>
        <taxon>Ignelater</taxon>
    </lineage>
</organism>
<keyword evidence="11" id="KW-0862">Zinc</keyword>
<comment type="catalytic activity">
    <reaction evidence="17">
        <text>L-lysyl-[protein] + acetyl-CoA = N(6)-acetyl-L-lysyl-[protein] + CoA + H(+)</text>
        <dbReference type="Rhea" id="RHEA:45948"/>
        <dbReference type="Rhea" id="RHEA-COMP:9752"/>
        <dbReference type="Rhea" id="RHEA-COMP:10731"/>
        <dbReference type="ChEBI" id="CHEBI:15378"/>
        <dbReference type="ChEBI" id="CHEBI:29969"/>
        <dbReference type="ChEBI" id="CHEBI:57287"/>
        <dbReference type="ChEBI" id="CHEBI:57288"/>
        <dbReference type="ChEBI" id="CHEBI:61930"/>
        <dbReference type="EC" id="2.3.1.48"/>
    </reaction>
</comment>
<dbReference type="Gene3D" id="1.10.10.10">
    <property type="entry name" value="Winged helix-like DNA-binding domain superfamily/Winged helix DNA-binding domain"/>
    <property type="match status" value="2"/>
</dbReference>
<feature type="region of interest" description="Disordered" evidence="20">
    <location>
        <begin position="1342"/>
        <end position="1836"/>
    </location>
</feature>
<keyword evidence="13" id="KW-0156">Chromatin regulator</keyword>
<feature type="compositionally biased region" description="Basic and acidic residues" evidence="20">
    <location>
        <begin position="408"/>
        <end position="417"/>
    </location>
</feature>
<dbReference type="PANTHER" id="PTHR10615:SF217">
    <property type="entry name" value="HISTONE ACETYLTRANSFERASE"/>
    <property type="match status" value="1"/>
</dbReference>
<dbReference type="InterPro" id="IPR036388">
    <property type="entry name" value="WH-like_DNA-bd_sf"/>
</dbReference>
<feature type="compositionally biased region" description="Low complexity" evidence="20">
    <location>
        <begin position="667"/>
        <end position="677"/>
    </location>
</feature>
<feature type="compositionally biased region" description="Basic and acidic residues" evidence="20">
    <location>
        <begin position="1654"/>
        <end position="1671"/>
    </location>
</feature>
<dbReference type="InterPro" id="IPR001965">
    <property type="entry name" value="Znf_PHD"/>
</dbReference>
<feature type="compositionally biased region" description="Polar residues" evidence="20">
    <location>
        <begin position="390"/>
        <end position="406"/>
    </location>
</feature>
<dbReference type="InterPro" id="IPR048589">
    <property type="entry name" value="SAMD1-like_WH"/>
</dbReference>
<feature type="compositionally biased region" description="Basic and acidic residues" evidence="20">
    <location>
        <begin position="2171"/>
        <end position="2213"/>
    </location>
</feature>
<feature type="compositionally biased region" description="Basic and acidic residues" evidence="20">
    <location>
        <begin position="2049"/>
        <end position="2079"/>
    </location>
</feature>
<evidence type="ECO:0000256" key="17">
    <source>
        <dbReference type="ARBA" id="ARBA00048017"/>
    </source>
</evidence>
<comment type="similarity">
    <text evidence="2">Belongs to the MYST (SAS/MOZ) family.</text>
</comment>
<evidence type="ECO:0000256" key="14">
    <source>
        <dbReference type="ARBA" id="ARBA00022990"/>
    </source>
</evidence>
<evidence type="ECO:0000256" key="18">
    <source>
        <dbReference type="PIRSR" id="PIRSR602717-51"/>
    </source>
</evidence>
<dbReference type="FunFam" id="3.30.60.60:FF:000001">
    <property type="entry name" value="Histone acetyltransferase"/>
    <property type="match status" value="1"/>
</dbReference>
<dbReference type="InterPro" id="IPR050603">
    <property type="entry name" value="MYST_HAT"/>
</dbReference>
<dbReference type="GO" id="GO:0000786">
    <property type="term" value="C:nucleosome"/>
    <property type="evidence" value="ECO:0007669"/>
    <property type="project" value="InterPro"/>
</dbReference>
<dbReference type="FunFam" id="3.40.630.30:FF:000001">
    <property type="entry name" value="Histone acetyltransferase"/>
    <property type="match status" value="1"/>
</dbReference>
<feature type="compositionally biased region" description="Low complexity" evidence="20">
    <location>
        <begin position="2495"/>
        <end position="2517"/>
    </location>
</feature>
<evidence type="ECO:0000256" key="1">
    <source>
        <dbReference type="ARBA" id="ARBA00004123"/>
    </source>
</evidence>